<keyword evidence="3" id="KW-1185">Reference proteome</keyword>
<evidence type="ECO:0000313" key="3">
    <source>
        <dbReference type="Proteomes" id="UP001596083"/>
    </source>
</evidence>
<dbReference type="Gene3D" id="2.40.10.10">
    <property type="entry name" value="Trypsin-like serine proteases"/>
    <property type="match status" value="1"/>
</dbReference>
<proteinExistence type="predicted"/>
<dbReference type="Proteomes" id="UP001596083">
    <property type="component" value="Unassembled WGS sequence"/>
</dbReference>
<dbReference type="PROSITE" id="PS50240">
    <property type="entry name" value="TRYPSIN_DOM"/>
    <property type="match status" value="1"/>
</dbReference>
<dbReference type="InterPro" id="IPR001314">
    <property type="entry name" value="Peptidase_S1A"/>
</dbReference>
<dbReference type="SMART" id="SM00020">
    <property type="entry name" value="Tryp_SPc"/>
    <property type="match status" value="1"/>
</dbReference>
<dbReference type="InterPro" id="IPR051333">
    <property type="entry name" value="CLIP_Serine_Protease"/>
</dbReference>
<name>A0ABW0Z3L3_9ACTN</name>
<gene>
    <name evidence="2" type="ORF">ACFP1Z_24850</name>
</gene>
<dbReference type="InterPro" id="IPR043504">
    <property type="entry name" value="Peptidase_S1_PA_chymotrypsin"/>
</dbReference>
<dbReference type="PRINTS" id="PR00722">
    <property type="entry name" value="CHYMOTRYPSIN"/>
</dbReference>
<dbReference type="SUPFAM" id="SSF50494">
    <property type="entry name" value="Trypsin-like serine proteases"/>
    <property type="match status" value="1"/>
</dbReference>
<dbReference type="RefSeq" id="WP_390319607.1">
    <property type="nucleotide sequence ID" value="NZ_JBHSPB010000017.1"/>
</dbReference>
<dbReference type="PANTHER" id="PTHR24260">
    <property type="match status" value="1"/>
</dbReference>
<reference evidence="3" key="1">
    <citation type="journal article" date="2019" name="Int. J. Syst. Evol. Microbiol.">
        <title>The Global Catalogue of Microorganisms (GCM) 10K type strain sequencing project: providing services to taxonomists for standard genome sequencing and annotation.</title>
        <authorList>
            <consortium name="The Broad Institute Genomics Platform"/>
            <consortium name="The Broad Institute Genome Sequencing Center for Infectious Disease"/>
            <person name="Wu L."/>
            <person name="Ma J."/>
        </authorList>
    </citation>
    <scope>NUCLEOTIDE SEQUENCE [LARGE SCALE GENOMIC DNA]</scope>
    <source>
        <strain evidence="3">CGMCC 4.7304</strain>
    </source>
</reference>
<dbReference type="InterPro" id="IPR009003">
    <property type="entry name" value="Peptidase_S1_PA"/>
</dbReference>
<organism evidence="2 3">
    <name type="scientific">Streptomyces gamaensis</name>
    <dbReference type="NCBI Taxonomy" id="1763542"/>
    <lineage>
        <taxon>Bacteria</taxon>
        <taxon>Bacillati</taxon>
        <taxon>Actinomycetota</taxon>
        <taxon>Actinomycetes</taxon>
        <taxon>Kitasatosporales</taxon>
        <taxon>Streptomycetaceae</taxon>
        <taxon>Streptomyces</taxon>
    </lineage>
</organism>
<dbReference type="InterPro" id="IPR001254">
    <property type="entry name" value="Trypsin_dom"/>
</dbReference>
<feature type="domain" description="Peptidase S1" evidence="1">
    <location>
        <begin position="32"/>
        <end position="252"/>
    </location>
</feature>
<evidence type="ECO:0000259" key="1">
    <source>
        <dbReference type="PROSITE" id="PS50240"/>
    </source>
</evidence>
<dbReference type="Pfam" id="PF00089">
    <property type="entry name" value="Trypsin"/>
    <property type="match status" value="1"/>
</dbReference>
<dbReference type="EMBL" id="JBHSPB010000017">
    <property type="protein sequence ID" value="MFC5723396.1"/>
    <property type="molecule type" value="Genomic_DNA"/>
</dbReference>
<evidence type="ECO:0000313" key="2">
    <source>
        <dbReference type="EMBL" id="MFC5723396.1"/>
    </source>
</evidence>
<accession>A0ABW0Z3L3</accession>
<dbReference type="PANTHER" id="PTHR24260:SF136">
    <property type="entry name" value="GH08193P-RELATED"/>
    <property type="match status" value="1"/>
</dbReference>
<sequence length="527" mass="56955">MFARGRRAARIAGVLVSAVTVGLLGVAPVSAVVGAAANDSFTFTAKLDIGGQRSCSAALVEQQWLVTAASCFADNPAQSLKVPAGAPKLQTRAIIGRTDLSRDPGTVMDVVELVPREDRDLVMAKLQKPVTGVSPVPLGFNKPLQGEDVWVSGFGRTKDEWVPDRLHYGKFTVGAVKDTTVSITSKSGDSAVCQGDTGGPAFRDIGGRYELVGINSKSGQAGCYGTDESETRKGAVETRIDDIAGWIQQTYSRDLLPRNDWRYAEHLASGYFTSDPASGKRRMDLFVVWRDGSASLFQGADHNDPKHPFSAEYKLAGEGSYWKWAETVTGGRFTDSGTDGITVRWMGGKLSTYTHVDQFGFHDEKTLAESQSWEAARLITAGRYSTTNNLRDDLLVLWEDGSTSMYTDIGSNGVSRETQLTYANEGWKNATQISTGEFTGGKAADLMVQWNDGQNQIFPGGDPTSHNRFEIRPVHSAWEYSAQIAVGNFTSAGGSLNDVLIRWNYGPLSYYPGVNASGTHGEVQLVG</sequence>
<protein>
    <submittedName>
        <fullName evidence="2">S1 family peptidase</fullName>
    </submittedName>
</protein>
<comment type="caution">
    <text evidence="2">The sequence shown here is derived from an EMBL/GenBank/DDBJ whole genome shotgun (WGS) entry which is preliminary data.</text>
</comment>